<feature type="domain" description="Major facilitator superfamily (MFS) profile" evidence="7">
    <location>
        <begin position="108"/>
        <end position="594"/>
    </location>
</feature>
<evidence type="ECO:0000256" key="3">
    <source>
        <dbReference type="ARBA" id="ARBA00022989"/>
    </source>
</evidence>
<proteinExistence type="predicted"/>
<feature type="transmembrane region" description="Helical" evidence="6">
    <location>
        <begin position="374"/>
        <end position="395"/>
    </location>
</feature>
<feature type="transmembrane region" description="Helical" evidence="6">
    <location>
        <begin position="261"/>
        <end position="281"/>
    </location>
</feature>
<feature type="transmembrane region" description="Helical" evidence="6">
    <location>
        <begin position="230"/>
        <end position="249"/>
    </location>
</feature>
<dbReference type="Gene3D" id="1.20.1720.10">
    <property type="entry name" value="Multidrug resistance protein D"/>
    <property type="match status" value="1"/>
</dbReference>
<evidence type="ECO:0000313" key="8">
    <source>
        <dbReference type="EMBL" id="MDI1493495.1"/>
    </source>
</evidence>
<comment type="subcellular location">
    <subcellularLocation>
        <location evidence="1">Membrane</location>
        <topology evidence="1">Multi-pass membrane protein</topology>
    </subcellularLocation>
</comment>
<dbReference type="EMBL" id="JAPUFD010000027">
    <property type="protein sequence ID" value="MDI1493495.1"/>
    <property type="molecule type" value="Genomic_DNA"/>
</dbReference>
<evidence type="ECO:0000256" key="5">
    <source>
        <dbReference type="SAM" id="MobiDB-lite"/>
    </source>
</evidence>
<reference evidence="8" key="1">
    <citation type="journal article" date="2023" name="Genome Biol. Evol.">
        <title>First Whole Genome Sequence and Flow Cytometry Genome Size Data for the Lichen-Forming Fungus Ramalina farinacea (Ascomycota).</title>
        <authorList>
            <person name="Llewellyn T."/>
            <person name="Mian S."/>
            <person name="Hill R."/>
            <person name="Leitch I.J."/>
            <person name="Gaya E."/>
        </authorList>
    </citation>
    <scope>NUCLEOTIDE SEQUENCE</scope>
    <source>
        <strain evidence="8">LIQ254RAFAR</strain>
    </source>
</reference>
<evidence type="ECO:0000259" key="7">
    <source>
        <dbReference type="PROSITE" id="PS50850"/>
    </source>
</evidence>
<feature type="transmembrane region" description="Helical" evidence="6">
    <location>
        <begin position="198"/>
        <end position="223"/>
    </location>
</feature>
<protein>
    <recommendedName>
        <fullName evidence="7">Major facilitator superfamily (MFS) profile domain-containing protein</fullName>
    </recommendedName>
</protein>
<keyword evidence="2 6" id="KW-0812">Transmembrane</keyword>
<feature type="transmembrane region" description="Helical" evidence="6">
    <location>
        <begin position="433"/>
        <end position="452"/>
    </location>
</feature>
<feature type="transmembrane region" description="Helical" evidence="6">
    <location>
        <begin position="302"/>
        <end position="321"/>
    </location>
</feature>
<feature type="transmembrane region" description="Helical" evidence="6">
    <location>
        <begin position="173"/>
        <end position="192"/>
    </location>
</feature>
<feature type="transmembrane region" description="Helical" evidence="6">
    <location>
        <begin position="143"/>
        <end position="161"/>
    </location>
</feature>
<evidence type="ECO:0000256" key="4">
    <source>
        <dbReference type="ARBA" id="ARBA00023136"/>
    </source>
</evidence>
<dbReference type="PANTHER" id="PTHR23501">
    <property type="entry name" value="MAJOR FACILITATOR SUPERFAMILY"/>
    <property type="match status" value="1"/>
</dbReference>
<feature type="transmembrane region" description="Helical" evidence="6">
    <location>
        <begin position="407"/>
        <end position="426"/>
    </location>
</feature>
<comment type="caution">
    <text evidence="8">The sequence shown here is derived from an EMBL/GenBank/DDBJ whole genome shotgun (WGS) entry which is preliminary data.</text>
</comment>
<keyword evidence="3 6" id="KW-1133">Transmembrane helix</keyword>
<dbReference type="InterPro" id="IPR020846">
    <property type="entry name" value="MFS_dom"/>
</dbReference>
<accession>A0AA43QVU2</accession>
<dbReference type="PRINTS" id="PR01036">
    <property type="entry name" value="TCRTETB"/>
</dbReference>
<dbReference type="PROSITE" id="PS50850">
    <property type="entry name" value="MFS"/>
    <property type="match status" value="1"/>
</dbReference>
<feature type="compositionally biased region" description="Basic and acidic residues" evidence="5">
    <location>
        <begin position="41"/>
        <end position="59"/>
    </location>
</feature>
<dbReference type="FunFam" id="1.20.1250.20:FF:000196">
    <property type="entry name" value="MFS toxin efflux pump (AflT)"/>
    <property type="match status" value="1"/>
</dbReference>
<evidence type="ECO:0000256" key="6">
    <source>
        <dbReference type="SAM" id="Phobius"/>
    </source>
</evidence>
<dbReference type="Pfam" id="PF07690">
    <property type="entry name" value="MFS_1"/>
    <property type="match status" value="1"/>
</dbReference>
<feature type="transmembrane region" description="Helical" evidence="6">
    <location>
        <begin position="567"/>
        <end position="586"/>
    </location>
</feature>
<name>A0AA43QVU2_9LECA</name>
<dbReference type="PANTHER" id="PTHR23501:SF201">
    <property type="entry name" value="MFS AFLATOXIN EFFLUX PUMP"/>
    <property type="match status" value="1"/>
</dbReference>
<dbReference type="InterPro" id="IPR036259">
    <property type="entry name" value="MFS_trans_sf"/>
</dbReference>
<evidence type="ECO:0000313" key="9">
    <source>
        <dbReference type="Proteomes" id="UP001161017"/>
    </source>
</evidence>
<gene>
    <name evidence="8" type="ORF">OHK93_005285</name>
</gene>
<dbReference type="CDD" id="cd17502">
    <property type="entry name" value="MFS_Azr1_MDR_like"/>
    <property type="match status" value="1"/>
</dbReference>
<keyword evidence="9" id="KW-1185">Reference proteome</keyword>
<dbReference type="Gene3D" id="1.20.1250.20">
    <property type="entry name" value="MFS general substrate transporter like domains"/>
    <property type="match status" value="1"/>
</dbReference>
<feature type="region of interest" description="Disordered" evidence="5">
    <location>
        <begin position="1"/>
        <end position="100"/>
    </location>
</feature>
<feature type="transmembrane region" description="Helical" evidence="6">
    <location>
        <begin position="333"/>
        <end position="353"/>
    </location>
</feature>
<feature type="transmembrane region" description="Helical" evidence="6">
    <location>
        <begin position="464"/>
        <end position="485"/>
    </location>
</feature>
<dbReference type="AlphaFoldDB" id="A0AA43QVU2"/>
<sequence>MAAPTAAENPNLDLEKTASPYQIDSHLVDDPEKQQPPSLHQHYDSKDESKMDRKLDHSNRASTTDSDLDVEKAGADIASDSEGQEKVGPQTESEEEPEYPSNKKLIPIIGSLYFSFFLVALDRTILATAIPRITDEFHSLGDVGWYGSAYMLCMCAFQLLFGKIYTFYNPKTVYLLAIAVFEIGSVVCGSAPNSTAFIIGRAVAGLGASGLFSGAIIIIINTVPLHKRPLYQGLIGAIFGIASVAGPLLGGLFTTKVTWRWCFYINLPIGGVAMVVLFLILKIPSPKYAKLPLRQQLINLDPLGTAVFLPAVVCLLLALQWGGTTYAWSNARIIVLLILFALLISSFILIQHIRKEKATVPLRIVRQRSIAAGMWNQFCSGSAMMIFVYYLPIWFQAIKDVSAVKSGIMNLPLILSLVVAGIMGGIAVNKMGYYTPFMIVSSVLTAIAAGLITTFTPTTPHQKWIAYQFLFGYGLGLAMQQGSLAAQTCLPKKDAPIGVSLIMFMMQLGGAIFVSIGQNVFSNSLANGLNGIDGLDPQIVVNTGATELRRVVQPDVLPQVLEAYNGALVQCFRVALAMACLSILGSGSMEWKSVRREKEKADREKREKAEKEAAEGETEIKT</sequence>
<dbReference type="FunFam" id="1.20.1720.10:FF:000012">
    <property type="entry name" value="MFS toxin efflux pump (AflT)"/>
    <property type="match status" value="1"/>
</dbReference>
<feature type="transmembrane region" description="Helical" evidence="6">
    <location>
        <begin position="112"/>
        <end position="131"/>
    </location>
</feature>
<feature type="transmembrane region" description="Helical" evidence="6">
    <location>
        <begin position="497"/>
        <end position="516"/>
    </location>
</feature>
<dbReference type="SUPFAM" id="SSF103473">
    <property type="entry name" value="MFS general substrate transporter"/>
    <property type="match status" value="1"/>
</dbReference>
<organism evidence="8 9">
    <name type="scientific">Ramalina farinacea</name>
    <dbReference type="NCBI Taxonomy" id="258253"/>
    <lineage>
        <taxon>Eukaryota</taxon>
        <taxon>Fungi</taxon>
        <taxon>Dikarya</taxon>
        <taxon>Ascomycota</taxon>
        <taxon>Pezizomycotina</taxon>
        <taxon>Lecanoromycetes</taxon>
        <taxon>OSLEUM clade</taxon>
        <taxon>Lecanoromycetidae</taxon>
        <taxon>Lecanorales</taxon>
        <taxon>Lecanorineae</taxon>
        <taxon>Ramalinaceae</taxon>
        <taxon>Ramalina</taxon>
    </lineage>
</organism>
<feature type="region of interest" description="Disordered" evidence="5">
    <location>
        <begin position="594"/>
        <end position="622"/>
    </location>
</feature>
<keyword evidence="4 6" id="KW-0472">Membrane</keyword>
<dbReference type="GO" id="GO:0005886">
    <property type="term" value="C:plasma membrane"/>
    <property type="evidence" value="ECO:0007669"/>
    <property type="project" value="TreeGrafter"/>
</dbReference>
<dbReference type="GO" id="GO:0022857">
    <property type="term" value="F:transmembrane transporter activity"/>
    <property type="evidence" value="ECO:0007669"/>
    <property type="project" value="InterPro"/>
</dbReference>
<dbReference type="InterPro" id="IPR011701">
    <property type="entry name" value="MFS"/>
</dbReference>
<evidence type="ECO:0000256" key="2">
    <source>
        <dbReference type="ARBA" id="ARBA00022692"/>
    </source>
</evidence>
<dbReference type="Proteomes" id="UP001161017">
    <property type="component" value="Unassembled WGS sequence"/>
</dbReference>
<evidence type="ECO:0000256" key="1">
    <source>
        <dbReference type="ARBA" id="ARBA00004141"/>
    </source>
</evidence>